<keyword evidence="2 6" id="KW-0808">Transferase</keyword>
<dbReference type="InterPro" id="IPR004046">
    <property type="entry name" value="GST_C"/>
</dbReference>
<dbReference type="GO" id="GO:0016740">
    <property type="term" value="F:transferase activity"/>
    <property type="evidence" value="ECO:0007669"/>
    <property type="project" value="UniProtKB-KW"/>
</dbReference>
<dbReference type="PANTHER" id="PTHR44051:SF19">
    <property type="entry name" value="DISULFIDE-BOND OXIDOREDUCTASE YFCG"/>
    <property type="match status" value="1"/>
</dbReference>
<dbReference type="Gene3D" id="1.20.1050.10">
    <property type="match status" value="1"/>
</dbReference>
<evidence type="ECO:0000256" key="1">
    <source>
        <dbReference type="ARBA" id="ARBA00007409"/>
    </source>
</evidence>
<keyword evidence="7" id="KW-1185">Reference proteome</keyword>
<dbReference type="SFLD" id="SFLDS00019">
    <property type="entry name" value="Glutathione_Transferase_(cytos"/>
    <property type="match status" value="1"/>
</dbReference>
<dbReference type="CDD" id="cd03047">
    <property type="entry name" value="GST_N_2"/>
    <property type="match status" value="1"/>
</dbReference>
<evidence type="ECO:0000313" key="6">
    <source>
        <dbReference type="EMBL" id="SOE88725.1"/>
    </source>
</evidence>
<dbReference type="PANTHER" id="PTHR44051">
    <property type="entry name" value="GLUTATHIONE S-TRANSFERASE-RELATED"/>
    <property type="match status" value="1"/>
</dbReference>
<dbReference type="SFLD" id="SFLDG01150">
    <property type="entry name" value="Main.1:_Beta-like"/>
    <property type="match status" value="1"/>
</dbReference>
<dbReference type="InterPro" id="IPR010987">
    <property type="entry name" value="Glutathione-S-Trfase_C-like"/>
</dbReference>
<name>A0A7Z7IDF7_9BURK</name>
<accession>A0A7Z7IDF7</accession>
<dbReference type="SUPFAM" id="SSF47616">
    <property type="entry name" value="GST C-terminal domain-like"/>
    <property type="match status" value="1"/>
</dbReference>
<comment type="similarity">
    <text evidence="1 3">Belongs to the GST superfamily.</text>
</comment>
<evidence type="ECO:0000256" key="2">
    <source>
        <dbReference type="ARBA" id="ARBA00022679"/>
    </source>
</evidence>
<dbReference type="Gene3D" id="3.40.30.10">
    <property type="entry name" value="Glutaredoxin"/>
    <property type="match status" value="1"/>
</dbReference>
<comment type="caution">
    <text evidence="6">The sequence shown here is derived from an EMBL/GenBank/DDBJ whole genome shotgun (WGS) entry which is preliminary data.</text>
</comment>
<dbReference type="AlphaFoldDB" id="A0A7Z7IDF7"/>
<dbReference type="Pfam" id="PF00043">
    <property type="entry name" value="GST_C"/>
    <property type="match status" value="1"/>
</dbReference>
<dbReference type="Pfam" id="PF02798">
    <property type="entry name" value="GST_N"/>
    <property type="match status" value="1"/>
</dbReference>
<sequence>MKLYGRRSSINVQKVLWCLAELGLEEGRDFERIDAGLQFGVVDTPEFRALNPNGLVPTLIDGDRVLWESNTIVRYLAATRGGDSLLPADPAARADVERWMDWQLATLWSTLRVAFLGLTRTPENERNYDAIRTSHAQAARMLGIVDALLARQPFLAQERFTLADICVALSAERWYSLERNYPERLEPAPQLPALQAWFTAATQRPSYASVVAN</sequence>
<feature type="domain" description="GST N-terminal" evidence="4">
    <location>
        <begin position="1"/>
        <end position="84"/>
    </location>
</feature>
<dbReference type="FunFam" id="3.40.30.10:FF:000039">
    <property type="entry name" value="Glutathione S-transferase domain"/>
    <property type="match status" value="1"/>
</dbReference>
<dbReference type="InterPro" id="IPR004045">
    <property type="entry name" value="Glutathione_S-Trfase_N"/>
</dbReference>
<dbReference type="SFLD" id="SFLDG00358">
    <property type="entry name" value="Main_(cytGST)"/>
    <property type="match status" value="1"/>
</dbReference>
<dbReference type="InterPro" id="IPR040079">
    <property type="entry name" value="Glutathione_S-Trfase"/>
</dbReference>
<dbReference type="PROSITE" id="PS50405">
    <property type="entry name" value="GST_CTER"/>
    <property type="match status" value="1"/>
</dbReference>
<proteinExistence type="inferred from homology"/>
<gene>
    <name evidence="6" type="ORF">SAMN05446927_7347</name>
</gene>
<dbReference type="SUPFAM" id="SSF52833">
    <property type="entry name" value="Thioredoxin-like"/>
    <property type="match status" value="1"/>
</dbReference>
<dbReference type="PROSITE" id="PS50404">
    <property type="entry name" value="GST_NTER"/>
    <property type="match status" value="1"/>
</dbReference>
<feature type="domain" description="GST C-terminal" evidence="5">
    <location>
        <begin position="89"/>
        <end position="213"/>
    </location>
</feature>
<dbReference type="InterPro" id="IPR036282">
    <property type="entry name" value="Glutathione-S-Trfase_C_sf"/>
</dbReference>
<organism evidence="6 7">
    <name type="scientific">Caballeronia arationis</name>
    <dbReference type="NCBI Taxonomy" id="1777142"/>
    <lineage>
        <taxon>Bacteria</taxon>
        <taxon>Pseudomonadati</taxon>
        <taxon>Pseudomonadota</taxon>
        <taxon>Betaproteobacteria</taxon>
        <taxon>Burkholderiales</taxon>
        <taxon>Burkholderiaceae</taxon>
        <taxon>Caballeronia</taxon>
    </lineage>
</organism>
<dbReference type="RefSeq" id="WP_062635390.1">
    <property type="nucleotide sequence ID" value="NZ_FCOG02000015.1"/>
</dbReference>
<evidence type="ECO:0000259" key="5">
    <source>
        <dbReference type="PROSITE" id="PS50405"/>
    </source>
</evidence>
<dbReference type="Proteomes" id="UP000219522">
    <property type="component" value="Unassembled WGS sequence"/>
</dbReference>
<protein>
    <submittedName>
        <fullName evidence="6">Glutathione S-transferase</fullName>
    </submittedName>
</protein>
<evidence type="ECO:0000313" key="7">
    <source>
        <dbReference type="Proteomes" id="UP000219522"/>
    </source>
</evidence>
<dbReference type="EMBL" id="OCSU01000003">
    <property type="protein sequence ID" value="SOE88725.1"/>
    <property type="molecule type" value="Genomic_DNA"/>
</dbReference>
<evidence type="ECO:0000256" key="3">
    <source>
        <dbReference type="RuleBase" id="RU003494"/>
    </source>
</evidence>
<dbReference type="InterPro" id="IPR036249">
    <property type="entry name" value="Thioredoxin-like_sf"/>
</dbReference>
<evidence type="ECO:0000259" key="4">
    <source>
        <dbReference type="PROSITE" id="PS50404"/>
    </source>
</evidence>
<dbReference type="OrthoDB" id="5958450at2"/>
<reference evidence="6 7" key="1">
    <citation type="submission" date="2017-09" db="EMBL/GenBank/DDBJ databases">
        <authorList>
            <person name="Varghese N."/>
            <person name="Submissions S."/>
        </authorList>
    </citation>
    <scope>NUCLEOTIDE SEQUENCE [LARGE SCALE GENOMIC DNA]</scope>
    <source>
        <strain evidence="6 7">OK806</strain>
    </source>
</reference>